<protein>
    <submittedName>
        <fullName evidence="2">Uncharacterized protein</fullName>
    </submittedName>
</protein>
<accession>A0A397TME5</accession>
<proteinExistence type="predicted"/>
<dbReference type="EMBL" id="QKYT01000027">
    <property type="protein sequence ID" value="RIA97635.1"/>
    <property type="molecule type" value="Genomic_DNA"/>
</dbReference>
<evidence type="ECO:0000256" key="1">
    <source>
        <dbReference type="SAM" id="Phobius"/>
    </source>
</evidence>
<evidence type="ECO:0000313" key="3">
    <source>
        <dbReference type="Proteomes" id="UP000265703"/>
    </source>
</evidence>
<sequence>MFHNIRVFAEISNYYVFCVILIFLSYKNIYYPINFRQFRYCFEFRQVVFLNRSVSPFFFV</sequence>
<dbReference type="AlphaFoldDB" id="A0A397TME5"/>
<organism evidence="2 3">
    <name type="scientific">Glomus cerebriforme</name>
    <dbReference type="NCBI Taxonomy" id="658196"/>
    <lineage>
        <taxon>Eukaryota</taxon>
        <taxon>Fungi</taxon>
        <taxon>Fungi incertae sedis</taxon>
        <taxon>Mucoromycota</taxon>
        <taxon>Glomeromycotina</taxon>
        <taxon>Glomeromycetes</taxon>
        <taxon>Glomerales</taxon>
        <taxon>Glomeraceae</taxon>
        <taxon>Glomus</taxon>
    </lineage>
</organism>
<dbReference type="Proteomes" id="UP000265703">
    <property type="component" value="Unassembled WGS sequence"/>
</dbReference>
<keyword evidence="3" id="KW-1185">Reference proteome</keyword>
<feature type="transmembrane region" description="Helical" evidence="1">
    <location>
        <begin position="12"/>
        <end position="30"/>
    </location>
</feature>
<keyword evidence="1" id="KW-0472">Membrane</keyword>
<name>A0A397TME5_9GLOM</name>
<evidence type="ECO:0000313" key="2">
    <source>
        <dbReference type="EMBL" id="RIA97635.1"/>
    </source>
</evidence>
<gene>
    <name evidence="2" type="ORF">C1645_752036</name>
</gene>
<keyword evidence="1" id="KW-1133">Transmembrane helix</keyword>
<reference evidence="2 3" key="1">
    <citation type="submission" date="2018-06" db="EMBL/GenBank/DDBJ databases">
        <title>Comparative genomics reveals the genomic features of Rhizophagus irregularis, R. cerebriforme, R. diaphanum and Gigaspora rosea, and their symbiotic lifestyle signature.</title>
        <authorList>
            <person name="Morin E."/>
            <person name="San Clemente H."/>
            <person name="Chen E.C.H."/>
            <person name="De La Providencia I."/>
            <person name="Hainaut M."/>
            <person name="Kuo A."/>
            <person name="Kohler A."/>
            <person name="Murat C."/>
            <person name="Tang N."/>
            <person name="Roy S."/>
            <person name="Loubradou J."/>
            <person name="Henrissat B."/>
            <person name="Grigoriev I.V."/>
            <person name="Corradi N."/>
            <person name="Roux C."/>
            <person name="Martin F.M."/>
        </authorList>
    </citation>
    <scope>NUCLEOTIDE SEQUENCE [LARGE SCALE GENOMIC DNA]</scope>
    <source>
        <strain evidence="2 3">DAOM 227022</strain>
    </source>
</reference>
<comment type="caution">
    <text evidence="2">The sequence shown here is derived from an EMBL/GenBank/DDBJ whole genome shotgun (WGS) entry which is preliminary data.</text>
</comment>
<keyword evidence="1" id="KW-0812">Transmembrane</keyword>